<dbReference type="GO" id="GO:0046872">
    <property type="term" value="F:metal ion binding"/>
    <property type="evidence" value="ECO:0007669"/>
    <property type="project" value="UniProtKB-KW"/>
</dbReference>
<evidence type="ECO:0000313" key="8">
    <source>
        <dbReference type="EMBL" id="BCE84093.1"/>
    </source>
</evidence>
<dbReference type="InterPro" id="IPR000917">
    <property type="entry name" value="Sulfatase_N"/>
</dbReference>
<dbReference type="GO" id="GO:0004065">
    <property type="term" value="F:arylsulfatase activity"/>
    <property type="evidence" value="ECO:0007669"/>
    <property type="project" value="TreeGrafter"/>
</dbReference>
<evidence type="ECO:0000256" key="6">
    <source>
        <dbReference type="ARBA" id="ARBA00022837"/>
    </source>
</evidence>
<organism evidence="8">
    <name type="scientific">Bradyrhizobium diazoefficiens</name>
    <dbReference type="NCBI Taxonomy" id="1355477"/>
    <lineage>
        <taxon>Bacteria</taxon>
        <taxon>Pseudomonadati</taxon>
        <taxon>Pseudomonadota</taxon>
        <taxon>Alphaproteobacteria</taxon>
        <taxon>Hyphomicrobiales</taxon>
        <taxon>Nitrobacteraceae</taxon>
        <taxon>Bradyrhizobium</taxon>
    </lineage>
</organism>
<dbReference type="Gene3D" id="3.40.720.10">
    <property type="entry name" value="Alkaline Phosphatase, subunit A"/>
    <property type="match status" value="1"/>
</dbReference>
<dbReference type="Pfam" id="PF00884">
    <property type="entry name" value="Sulfatase"/>
    <property type="match status" value="1"/>
</dbReference>
<evidence type="ECO:0000256" key="5">
    <source>
        <dbReference type="ARBA" id="ARBA00022801"/>
    </source>
</evidence>
<comment type="cofactor">
    <cofactor evidence="1">
        <name>Ca(2+)</name>
        <dbReference type="ChEBI" id="CHEBI:29108"/>
    </cofactor>
</comment>
<keyword evidence="6" id="KW-0106">Calcium</keyword>
<dbReference type="Gene3D" id="3.30.1120.10">
    <property type="match status" value="1"/>
</dbReference>
<gene>
    <name evidence="8" type="ORF">XF9B_55140</name>
</gene>
<keyword evidence="4" id="KW-0732">Signal</keyword>
<dbReference type="EMBL" id="AP023098">
    <property type="protein sequence ID" value="BCE84093.1"/>
    <property type="molecule type" value="Genomic_DNA"/>
</dbReference>
<evidence type="ECO:0000256" key="2">
    <source>
        <dbReference type="ARBA" id="ARBA00008779"/>
    </source>
</evidence>
<evidence type="ECO:0000259" key="7">
    <source>
        <dbReference type="Pfam" id="PF00884"/>
    </source>
</evidence>
<protein>
    <submittedName>
        <fullName evidence="8">Arylsulfatase</fullName>
    </submittedName>
</protein>
<dbReference type="SUPFAM" id="SSF53649">
    <property type="entry name" value="Alkaline phosphatase-like"/>
    <property type="match status" value="1"/>
</dbReference>
<dbReference type="AlphaFoldDB" id="A0A810C900"/>
<keyword evidence="5" id="KW-0378">Hydrolase</keyword>
<dbReference type="CDD" id="cd16142">
    <property type="entry name" value="ARS_like"/>
    <property type="match status" value="1"/>
</dbReference>
<dbReference type="PANTHER" id="PTHR42693:SF42">
    <property type="entry name" value="ARYLSULFATASE G"/>
    <property type="match status" value="1"/>
</dbReference>
<dbReference type="PANTHER" id="PTHR42693">
    <property type="entry name" value="ARYLSULFATASE FAMILY MEMBER"/>
    <property type="match status" value="1"/>
</dbReference>
<sequence>MKPTLEFAGASQPTLLSAVVVAALTFSPQIASADESGISFWVPGLFGSLAAAPTAPGWSLGTIYYHTSVSASGAAAAAREVQIGRFSPNVNVNLNVNLKAPPDLLFLAPSAPAAAQQPKNPNIVVILADNLGYGELGVYGGGILRGAPTPRIDALAGEGTRLLNFNVEAQCTPSRSALLTGRFAIRSGTYEVPIGGIPDGLTQWEITTAELLSGQGYATGMWGKWHLGSAEDRMPTNQGFDEWYGIPRTYDEAMWPSLDETRSMWPSVGNRQGWNAKVVHPQHIYEARKGDKPRQVAVLDEDRRRTMDAEITSRAVEFIKRNASSGKPFYAYVPFAHVHMPTLPNLEFAGRTGNGDWADCLAEMDYRTGQILDAIKQAGIENDTLVIFASDNGPEATNPWEGDNGPWRGTYFTAMEGSLRAPFIIRWPGKVPAGRISNEIVHTVDLFTTLARVGGAEVPTDRAIDGVDQLDFFLGKQEASNREGFPAYVADRLSAVKWRNWKVHLIWQETMYATPQKLPLPRVINLLTDRKEERDVAAQNSWVADPAVRIIGELEASFKKYPPIKLGTPDPYTPP</sequence>
<evidence type="ECO:0000256" key="4">
    <source>
        <dbReference type="ARBA" id="ARBA00022729"/>
    </source>
</evidence>
<reference evidence="8" key="1">
    <citation type="submission" date="2020-05" db="EMBL/GenBank/DDBJ databases">
        <title>Complete genome sequence of Bradyrhizobium diazoefficiens XF9 isolated from soybean nodule.</title>
        <authorList>
            <person name="Noda R."/>
            <person name="Kakizaki K."/>
            <person name="Minamisawa K."/>
        </authorList>
    </citation>
    <scope>NUCLEOTIDE SEQUENCE</scope>
    <source>
        <strain evidence="8">XF9</strain>
    </source>
</reference>
<accession>A0A810C900</accession>
<evidence type="ECO:0000256" key="1">
    <source>
        <dbReference type="ARBA" id="ARBA00001913"/>
    </source>
</evidence>
<proteinExistence type="inferred from homology"/>
<keyword evidence="3" id="KW-0479">Metal-binding</keyword>
<dbReference type="InterPro" id="IPR017850">
    <property type="entry name" value="Alkaline_phosphatase_core_sf"/>
</dbReference>
<evidence type="ECO:0000256" key="3">
    <source>
        <dbReference type="ARBA" id="ARBA00022723"/>
    </source>
</evidence>
<comment type="similarity">
    <text evidence="2">Belongs to the sulfatase family.</text>
</comment>
<dbReference type="InterPro" id="IPR050738">
    <property type="entry name" value="Sulfatase"/>
</dbReference>
<feature type="domain" description="Sulfatase N-terminal" evidence="7">
    <location>
        <begin position="121"/>
        <end position="455"/>
    </location>
</feature>
<name>A0A810C900_9BRAD</name>